<feature type="compositionally biased region" description="Basic residues" evidence="1">
    <location>
        <begin position="141"/>
        <end position="154"/>
    </location>
</feature>
<evidence type="ECO:0000313" key="2">
    <source>
        <dbReference type="EMBL" id="OIW28902.1"/>
    </source>
</evidence>
<keyword evidence="3" id="KW-1185">Reference proteome</keyword>
<dbReference type="OrthoDB" id="5231303at2759"/>
<dbReference type="AlphaFoldDB" id="A0A1J7IN47"/>
<dbReference type="InParanoid" id="A0A1J7IN47"/>
<protein>
    <submittedName>
        <fullName evidence="2">Uncharacterized protein</fullName>
    </submittedName>
</protein>
<proteinExistence type="predicted"/>
<evidence type="ECO:0000313" key="3">
    <source>
        <dbReference type="Proteomes" id="UP000182658"/>
    </source>
</evidence>
<gene>
    <name evidence="2" type="ORF">CONLIGDRAFT_645060</name>
</gene>
<dbReference type="Proteomes" id="UP000182658">
    <property type="component" value="Unassembled WGS sequence"/>
</dbReference>
<feature type="compositionally biased region" description="Low complexity" evidence="1">
    <location>
        <begin position="393"/>
        <end position="406"/>
    </location>
</feature>
<name>A0A1J7IN47_9PEZI</name>
<feature type="region of interest" description="Disordered" evidence="1">
    <location>
        <begin position="325"/>
        <end position="368"/>
    </location>
</feature>
<sequence length="661" mass="73356">MDTSTFFRLGEAESFYQHRPAVPGQYLETVKTSDLKLRTLQYRRDQDDELASALLNDTTTMEQQATHGSKNLSAAGVGDAYAPKHTRPYVPEMVERFNGHASNNAISRANMNAFQTNRLQAFPGPSSRHRPSTAVQPKTTSRQRKGTVRYRRSSRGSIGVGPQQAEYQPASEKLDRSDLPQTRVRQPRKQLKVPKVQAPDSSDELPNDRRKLNRMSESVLNLTDATKLDPRDVMAVCRSKTTRESAKASPVKHRGGVLKKMTNALTDRLHLTHKTIEVEPHEVDELRGSGFYDYKTNTFTRHVVADIPTEKRHLPSRLAEIYERERLDQDAQQNSDDSFEWISGRKNTESSPSTNSSPSTDSFDDPFADPECVKRITTDFVNRLKATTPSKATRSPTPVTPSASPPYMETLMRGSVNSLLPSPPAGASTPRIIVSRRRSHTVYGSIKQSKPVTRTSASVLALSADLAAFDIGSDASSVEDSDDDMPSTGHYLAPVHGYTYQPVLNAPDRKKHPSPNKTDLELLETRLREHWPETLAQATEKAKKHPSPLKIDIQALGEQFRKEYPDLLAGNTPNHSEKGDGSYCVLSSIDETDELALSFVITTPEKRVVSRHRKTSSVSCAGQAVALEAKNKRKTIAMSKLAGRLNSASHLQLACPAYHQA</sequence>
<accession>A0A1J7IN47</accession>
<feature type="region of interest" description="Disordered" evidence="1">
    <location>
        <begin position="120"/>
        <end position="209"/>
    </location>
</feature>
<organism evidence="2 3">
    <name type="scientific">Coniochaeta ligniaria NRRL 30616</name>
    <dbReference type="NCBI Taxonomy" id="1408157"/>
    <lineage>
        <taxon>Eukaryota</taxon>
        <taxon>Fungi</taxon>
        <taxon>Dikarya</taxon>
        <taxon>Ascomycota</taxon>
        <taxon>Pezizomycotina</taxon>
        <taxon>Sordariomycetes</taxon>
        <taxon>Sordariomycetidae</taxon>
        <taxon>Coniochaetales</taxon>
        <taxon>Coniochaetaceae</taxon>
        <taxon>Coniochaeta</taxon>
    </lineage>
</organism>
<reference evidence="2 3" key="1">
    <citation type="submission" date="2016-10" db="EMBL/GenBank/DDBJ databases">
        <title>Draft genome sequence of Coniochaeta ligniaria NRRL30616, a lignocellulolytic fungus for bioabatement of inhibitors in plant biomass hydrolysates.</title>
        <authorList>
            <consortium name="DOE Joint Genome Institute"/>
            <person name="Jimenez D.J."/>
            <person name="Hector R.E."/>
            <person name="Riley R."/>
            <person name="Sun H."/>
            <person name="Grigoriev I.V."/>
            <person name="Van Elsas J.D."/>
            <person name="Nichols N.N."/>
        </authorList>
    </citation>
    <scope>NUCLEOTIDE SEQUENCE [LARGE SCALE GENOMIC DNA]</scope>
    <source>
        <strain evidence="2 3">NRRL 30616</strain>
    </source>
</reference>
<feature type="compositionally biased region" description="Low complexity" evidence="1">
    <location>
        <begin position="350"/>
        <end position="361"/>
    </location>
</feature>
<feature type="region of interest" description="Disordered" evidence="1">
    <location>
        <begin position="384"/>
        <end position="406"/>
    </location>
</feature>
<dbReference type="EMBL" id="KV875098">
    <property type="protein sequence ID" value="OIW28902.1"/>
    <property type="molecule type" value="Genomic_DNA"/>
</dbReference>
<evidence type="ECO:0000256" key="1">
    <source>
        <dbReference type="SAM" id="MobiDB-lite"/>
    </source>
</evidence>